<sequence>MTQNMPTEILGKINPEKVSNIQSITPDAKIDYMLKIDLKILMH</sequence>
<name>A0A9W4X5N4_9GLOM</name>
<protein>
    <submittedName>
        <fullName evidence="1">10674_t:CDS:1</fullName>
    </submittedName>
</protein>
<accession>A0A9W4X5N4</accession>
<feature type="non-terminal residue" evidence="1">
    <location>
        <position position="43"/>
    </location>
</feature>
<proteinExistence type="predicted"/>
<dbReference type="AlphaFoldDB" id="A0A9W4X5N4"/>
<evidence type="ECO:0000313" key="2">
    <source>
        <dbReference type="Proteomes" id="UP001153678"/>
    </source>
</evidence>
<reference evidence="1" key="1">
    <citation type="submission" date="2022-08" db="EMBL/GenBank/DDBJ databases">
        <authorList>
            <person name="Kallberg Y."/>
            <person name="Tangrot J."/>
            <person name="Rosling A."/>
        </authorList>
    </citation>
    <scope>NUCLEOTIDE SEQUENCE</scope>
    <source>
        <strain evidence="1">Wild A</strain>
    </source>
</reference>
<organism evidence="1 2">
    <name type="scientific">Funneliformis geosporum</name>
    <dbReference type="NCBI Taxonomy" id="1117311"/>
    <lineage>
        <taxon>Eukaryota</taxon>
        <taxon>Fungi</taxon>
        <taxon>Fungi incertae sedis</taxon>
        <taxon>Mucoromycota</taxon>
        <taxon>Glomeromycotina</taxon>
        <taxon>Glomeromycetes</taxon>
        <taxon>Glomerales</taxon>
        <taxon>Glomeraceae</taxon>
        <taxon>Funneliformis</taxon>
    </lineage>
</organism>
<keyword evidence="2" id="KW-1185">Reference proteome</keyword>
<dbReference type="EMBL" id="CAMKVN010014959">
    <property type="protein sequence ID" value="CAI2196785.1"/>
    <property type="molecule type" value="Genomic_DNA"/>
</dbReference>
<gene>
    <name evidence="1" type="ORF">FWILDA_LOCUS17751</name>
</gene>
<evidence type="ECO:0000313" key="1">
    <source>
        <dbReference type="EMBL" id="CAI2196785.1"/>
    </source>
</evidence>
<comment type="caution">
    <text evidence="1">The sequence shown here is derived from an EMBL/GenBank/DDBJ whole genome shotgun (WGS) entry which is preliminary data.</text>
</comment>
<dbReference type="Proteomes" id="UP001153678">
    <property type="component" value="Unassembled WGS sequence"/>
</dbReference>
<dbReference type="OrthoDB" id="2384756at2759"/>